<dbReference type="PANTHER" id="PTHR12526">
    <property type="entry name" value="GLYCOSYLTRANSFERASE"/>
    <property type="match status" value="1"/>
</dbReference>
<comment type="caution">
    <text evidence="5">The sequence shown here is derived from an EMBL/GenBank/DDBJ whole genome shotgun (WGS) entry which is preliminary data.</text>
</comment>
<dbReference type="Gene3D" id="3.40.50.2000">
    <property type="entry name" value="Glycogen Phosphorylase B"/>
    <property type="match status" value="2"/>
</dbReference>
<dbReference type="Proteomes" id="UP000478836">
    <property type="component" value="Unassembled WGS sequence"/>
</dbReference>
<evidence type="ECO:0000259" key="3">
    <source>
        <dbReference type="Pfam" id="PF00534"/>
    </source>
</evidence>
<dbReference type="GeneID" id="77477936"/>
<name>A0ABQ6V958_9MICO</name>
<accession>A0ABQ6V958</accession>
<evidence type="ECO:0000259" key="4">
    <source>
        <dbReference type="Pfam" id="PF13439"/>
    </source>
</evidence>
<dbReference type="InterPro" id="IPR028098">
    <property type="entry name" value="Glyco_trans_4-like_N"/>
</dbReference>
<dbReference type="SUPFAM" id="SSF53756">
    <property type="entry name" value="UDP-Glycosyltransferase/glycogen phosphorylase"/>
    <property type="match status" value="1"/>
</dbReference>
<dbReference type="EMBL" id="WAAO01000003">
    <property type="protein sequence ID" value="KAB1862482.1"/>
    <property type="molecule type" value="Genomic_DNA"/>
</dbReference>
<dbReference type="PANTHER" id="PTHR12526:SF510">
    <property type="entry name" value="D-INOSITOL 3-PHOSPHATE GLYCOSYLTRANSFERASE"/>
    <property type="match status" value="1"/>
</dbReference>
<evidence type="ECO:0000256" key="2">
    <source>
        <dbReference type="ARBA" id="ARBA00022679"/>
    </source>
</evidence>
<evidence type="ECO:0000256" key="1">
    <source>
        <dbReference type="ARBA" id="ARBA00022676"/>
    </source>
</evidence>
<keyword evidence="2" id="KW-0808">Transferase</keyword>
<dbReference type="Pfam" id="PF00534">
    <property type="entry name" value="Glycos_transf_1"/>
    <property type="match status" value="1"/>
</dbReference>
<evidence type="ECO:0000313" key="6">
    <source>
        <dbReference type="Proteomes" id="UP000478836"/>
    </source>
</evidence>
<reference evidence="6" key="1">
    <citation type="submission" date="2019-09" db="EMBL/GenBank/DDBJ databases">
        <title>Whole genome sequencing of Microbacterium maritypicum.</title>
        <authorList>
            <person name="Lenchi N."/>
        </authorList>
    </citation>
    <scope>NUCLEOTIDE SEQUENCE [LARGE SCALE GENOMIC DNA]</scope>
    <source>
        <strain evidence="6">G1</strain>
    </source>
</reference>
<feature type="domain" description="Glycosyltransferase subfamily 4-like N-terminal" evidence="4">
    <location>
        <begin position="20"/>
        <end position="183"/>
    </location>
</feature>
<dbReference type="CDD" id="cd03811">
    <property type="entry name" value="GT4_GT28_WabH-like"/>
    <property type="match status" value="1"/>
</dbReference>
<dbReference type="RefSeq" id="WP_151459976.1">
    <property type="nucleotide sequence ID" value="NZ_JAQEIV010000004.1"/>
</dbReference>
<keyword evidence="1" id="KW-0328">Glycosyltransferase</keyword>
<dbReference type="Pfam" id="PF13439">
    <property type="entry name" value="Glyco_transf_4"/>
    <property type="match status" value="1"/>
</dbReference>
<keyword evidence="6" id="KW-1185">Reference proteome</keyword>
<protein>
    <submittedName>
        <fullName evidence="5">Glycosyltransferase</fullName>
    </submittedName>
</protein>
<sequence>MTDDDRAPYLLVHPGWELFGSDRMLLESARALRERDERVVVAVPQRGPLVGELQAIGVEVLIPPMFVLRKSSLHPRNWLRSARDAVRGIAASVAIVRRLRPRALYVSTIVLPSWPLIGRLSRVPTVTHVHEAEASASRLVNLALYAPHLASHRIIANSRFTLQTVGAVLPVLGRRATVILNGVASPDDVEPPRARIDRLRIGYVGRLSHRKGPDAAVEALAALRREGIDAELRLVGAVFAGNEGFDRELRERAAALGVEDRVAYLGFRSDIWPLLAEIDVLVVPSRQDESFGNTAVEGILAARPVVASDIPGLREAVGPYGSATFVTPGDADELARALRAVNEGWDLRRAAAIGDRDAARERFAPDAYRRAVATFLGSLPQA</sequence>
<proteinExistence type="predicted"/>
<dbReference type="InterPro" id="IPR001296">
    <property type="entry name" value="Glyco_trans_1"/>
</dbReference>
<gene>
    <name evidence="5" type="ORF">F6A08_15820</name>
</gene>
<evidence type="ECO:0000313" key="5">
    <source>
        <dbReference type="EMBL" id="KAB1862482.1"/>
    </source>
</evidence>
<organism evidence="5 6">
    <name type="scientific">Microbacterium algeriense</name>
    <dbReference type="NCBI Taxonomy" id="2615184"/>
    <lineage>
        <taxon>Bacteria</taxon>
        <taxon>Bacillati</taxon>
        <taxon>Actinomycetota</taxon>
        <taxon>Actinomycetes</taxon>
        <taxon>Micrococcales</taxon>
        <taxon>Microbacteriaceae</taxon>
        <taxon>Microbacterium</taxon>
    </lineage>
</organism>
<feature type="domain" description="Glycosyl transferase family 1" evidence="3">
    <location>
        <begin position="197"/>
        <end position="350"/>
    </location>
</feature>